<dbReference type="GO" id="GO:0016651">
    <property type="term" value="F:oxidoreductase activity, acting on NAD(P)H"/>
    <property type="evidence" value="ECO:0007669"/>
    <property type="project" value="UniProtKB-ARBA"/>
</dbReference>
<evidence type="ECO:0000313" key="3">
    <source>
        <dbReference type="Proteomes" id="UP000051580"/>
    </source>
</evidence>
<dbReference type="PANTHER" id="PTHR39201:SF1">
    <property type="entry name" value="FLAVODOXIN-LIKE DOMAIN-CONTAINING PROTEIN"/>
    <property type="match status" value="1"/>
</dbReference>
<dbReference type="GO" id="GO:0010181">
    <property type="term" value="F:FMN binding"/>
    <property type="evidence" value="ECO:0007669"/>
    <property type="project" value="InterPro"/>
</dbReference>
<dbReference type="InterPro" id="IPR029039">
    <property type="entry name" value="Flavoprotein-like_sf"/>
</dbReference>
<proteinExistence type="predicted"/>
<dbReference type="PANTHER" id="PTHR39201">
    <property type="entry name" value="EXPORTED PROTEIN-RELATED"/>
    <property type="match status" value="1"/>
</dbReference>
<dbReference type="RefSeq" id="WP_057734397.1">
    <property type="nucleotide sequence ID" value="NZ_AZFS01000060.1"/>
</dbReference>
<organism evidence="2 3">
    <name type="scientific">Levilactobacillus hammesii DSM 16381</name>
    <dbReference type="NCBI Taxonomy" id="1423753"/>
    <lineage>
        <taxon>Bacteria</taxon>
        <taxon>Bacillati</taxon>
        <taxon>Bacillota</taxon>
        <taxon>Bacilli</taxon>
        <taxon>Lactobacillales</taxon>
        <taxon>Lactobacillaceae</taxon>
        <taxon>Levilactobacillus</taxon>
    </lineage>
</organism>
<dbReference type="Proteomes" id="UP000051580">
    <property type="component" value="Unassembled WGS sequence"/>
</dbReference>
<evidence type="ECO:0000259" key="1">
    <source>
        <dbReference type="Pfam" id="PF12682"/>
    </source>
</evidence>
<sequence>MKQPIVLYFSSTGHTAAVAQKLATAHDAILVPVRPQTPYTAADRDWHDATSRTSVESNDATCRPAIQSIDDQLLATADAIYLGAPLWWGQMPRVVNTLLEAHNFHGKPVWTFCTSSSTPIHQAVRQLRTDYPTINWQSGQRFTRRTTAVEVQRWLGDSDR</sequence>
<dbReference type="OrthoDB" id="9806505at2"/>
<dbReference type="PATRIC" id="fig|1423753.3.peg.686"/>
<name>A0A0R1UR59_9LACO</name>
<dbReference type="SUPFAM" id="SSF52218">
    <property type="entry name" value="Flavoproteins"/>
    <property type="match status" value="1"/>
</dbReference>
<accession>A0A0R1UR59</accession>
<keyword evidence="3" id="KW-1185">Reference proteome</keyword>
<gene>
    <name evidence="2" type="ORF">FD28_GL000655</name>
</gene>
<feature type="domain" description="Flavodoxin-like" evidence="1">
    <location>
        <begin position="5"/>
        <end position="155"/>
    </location>
</feature>
<reference evidence="2 3" key="1">
    <citation type="journal article" date="2015" name="Genome Announc.">
        <title>Expanding the biotechnology potential of lactobacilli through comparative genomics of 213 strains and associated genera.</title>
        <authorList>
            <person name="Sun Z."/>
            <person name="Harris H.M."/>
            <person name="McCann A."/>
            <person name="Guo C."/>
            <person name="Argimon S."/>
            <person name="Zhang W."/>
            <person name="Yang X."/>
            <person name="Jeffery I.B."/>
            <person name="Cooney J.C."/>
            <person name="Kagawa T.F."/>
            <person name="Liu W."/>
            <person name="Song Y."/>
            <person name="Salvetti E."/>
            <person name="Wrobel A."/>
            <person name="Rasinkangas P."/>
            <person name="Parkhill J."/>
            <person name="Rea M.C."/>
            <person name="O'Sullivan O."/>
            <person name="Ritari J."/>
            <person name="Douillard F.P."/>
            <person name="Paul Ross R."/>
            <person name="Yang R."/>
            <person name="Briner A.E."/>
            <person name="Felis G.E."/>
            <person name="de Vos W.M."/>
            <person name="Barrangou R."/>
            <person name="Klaenhammer T.R."/>
            <person name="Caufield P.W."/>
            <person name="Cui Y."/>
            <person name="Zhang H."/>
            <person name="O'Toole P.W."/>
        </authorList>
    </citation>
    <scope>NUCLEOTIDE SEQUENCE [LARGE SCALE GENOMIC DNA]</scope>
    <source>
        <strain evidence="2 3">DSM 16381</strain>
    </source>
</reference>
<dbReference type="Pfam" id="PF12682">
    <property type="entry name" value="Flavodoxin_4"/>
    <property type="match status" value="1"/>
</dbReference>
<comment type="caution">
    <text evidence="2">The sequence shown here is derived from an EMBL/GenBank/DDBJ whole genome shotgun (WGS) entry which is preliminary data.</text>
</comment>
<dbReference type="AlphaFoldDB" id="A0A0R1UR59"/>
<dbReference type="EMBL" id="AZFS01000060">
    <property type="protein sequence ID" value="KRL94106.1"/>
    <property type="molecule type" value="Genomic_DNA"/>
</dbReference>
<dbReference type="Gene3D" id="3.40.50.360">
    <property type="match status" value="1"/>
</dbReference>
<dbReference type="STRING" id="1423753.FD28_GL000655"/>
<protein>
    <recommendedName>
        <fullName evidence="1">Flavodoxin-like domain-containing protein</fullName>
    </recommendedName>
</protein>
<evidence type="ECO:0000313" key="2">
    <source>
        <dbReference type="EMBL" id="KRL94106.1"/>
    </source>
</evidence>
<dbReference type="InterPro" id="IPR008254">
    <property type="entry name" value="Flavodoxin/NO_synth"/>
</dbReference>